<proteinExistence type="predicted"/>
<feature type="region of interest" description="Disordered" evidence="1">
    <location>
        <begin position="189"/>
        <end position="242"/>
    </location>
</feature>
<evidence type="ECO:0000313" key="2">
    <source>
        <dbReference type="EMBL" id="MBD9699543.1"/>
    </source>
</evidence>
<accession>A0ABR9DQX2</accession>
<dbReference type="EMBL" id="JACZDF010000004">
    <property type="protein sequence ID" value="MBD9699543.1"/>
    <property type="molecule type" value="Genomic_DNA"/>
</dbReference>
<feature type="compositionally biased region" description="Basic and acidic residues" evidence="1">
    <location>
        <begin position="564"/>
        <end position="573"/>
    </location>
</feature>
<name>A0ABR9DQX2_9MICO</name>
<reference evidence="2 3" key="1">
    <citation type="submission" date="2020-09" db="EMBL/GenBank/DDBJ databases">
        <title>Flavimobilis rhizosphaerae sp. nov., isolated from rhizosphere soil of Spartina alterniflora.</title>
        <authorList>
            <person name="Hanqin C."/>
        </authorList>
    </citation>
    <scope>NUCLEOTIDE SEQUENCE [LARGE SCALE GENOMIC DNA]</scope>
    <source>
        <strain evidence="2 3">GY 10621</strain>
    </source>
</reference>
<feature type="compositionally biased region" description="Polar residues" evidence="1">
    <location>
        <begin position="550"/>
        <end position="563"/>
    </location>
</feature>
<feature type="region of interest" description="Disordered" evidence="1">
    <location>
        <begin position="545"/>
        <end position="573"/>
    </location>
</feature>
<protein>
    <recommendedName>
        <fullName evidence="4">Phage integrase family protein</fullName>
    </recommendedName>
</protein>
<evidence type="ECO:0000256" key="1">
    <source>
        <dbReference type="SAM" id="MobiDB-lite"/>
    </source>
</evidence>
<evidence type="ECO:0000313" key="3">
    <source>
        <dbReference type="Proteomes" id="UP000642107"/>
    </source>
</evidence>
<feature type="compositionally biased region" description="Basic and acidic residues" evidence="1">
    <location>
        <begin position="212"/>
        <end position="227"/>
    </location>
</feature>
<sequence>MTPNAQVIATLAAYVPRGLPAGAWALAADPVRSLAARTAPHDPARARGVAWALCVLLAGPYGWDRQNAPDLRALLTPPAIQAVLDVHVAGGGRSADHLARHLTQARRTAHALPARSRRTHRMPAITRTSTCETSVVEVARALTSAGRPVTRSTLGAVAAEAAASTARGRAARTLELTYTARILQATDERSTEAVHATPTHATRSNSPARTSMRAERAARKAERDTLRRATSGPVLAPEPDPARLPADVRAALADYYPRGVPGRLWAELRPLTMRLVIGSNPATVNIARTRATAAVGYLRWLHTQPTGPANPGPLSVADLVDLDLLEAYITHRRRTSGASTASISSTRSLLRALVAALDAQPLAVPSRYTPLRGPYSPEECEDLLELVANQPSRARQRTGALVVGLALGAGLAARDLRYVRACDIVERDADTLLPYLTVTVPAGPAPRTVIIRDTYAPAVRTGLALHEGAETDLLIGRLEGRKNVTTLRLTTADGTPVKLDIARLRTTWLFAMIHVAIPLPRLLADAGLTTAATLADLLPYARHVEPEPAQTRTAPDITPTTSERAARSTEVTR</sequence>
<dbReference type="RefSeq" id="WP_192279721.1">
    <property type="nucleotide sequence ID" value="NZ_JACZDF010000004.1"/>
</dbReference>
<dbReference type="Proteomes" id="UP000642107">
    <property type="component" value="Unassembled WGS sequence"/>
</dbReference>
<evidence type="ECO:0008006" key="4">
    <source>
        <dbReference type="Google" id="ProtNLM"/>
    </source>
</evidence>
<gene>
    <name evidence="2" type="ORF">IGS67_08580</name>
</gene>
<keyword evidence="3" id="KW-1185">Reference proteome</keyword>
<comment type="caution">
    <text evidence="2">The sequence shown here is derived from an EMBL/GenBank/DDBJ whole genome shotgun (WGS) entry which is preliminary data.</text>
</comment>
<organism evidence="2 3">
    <name type="scientific">Flavimobilis rhizosphaerae</name>
    <dbReference type="NCBI Taxonomy" id="2775421"/>
    <lineage>
        <taxon>Bacteria</taxon>
        <taxon>Bacillati</taxon>
        <taxon>Actinomycetota</taxon>
        <taxon>Actinomycetes</taxon>
        <taxon>Micrococcales</taxon>
        <taxon>Jonesiaceae</taxon>
        <taxon>Flavimobilis</taxon>
    </lineage>
</organism>
<feature type="compositionally biased region" description="Polar residues" evidence="1">
    <location>
        <begin position="199"/>
        <end position="209"/>
    </location>
</feature>